<feature type="compositionally biased region" description="Polar residues" evidence="2">
    <location>
        <begin position="46"/>
        <end position="67"/>
    </location>
</feature>
<dbReference type="AlphaFoldDB" id="A0AAQ4NVX4"/>
<dbReference type="GO" id="GO:0000801">
    <property type="term" value="C:central element"/>
    <property type="evidence" value="ECO:0007669"/>
    <property type="project" value="InterPro"/>
</dbReference>
<dbReference type="KEGG" id="gat:120824837"/>
<dbReference type="Proteomes" id="UP000007635">
    <property type="component" value="Chromosome IX"/>
</dbReference>
<organism evidence="3 4">
    <name type="scientific">Gasterosteus aculeatus aculeatus</name>
    <name type="common">three-spined stickleback</name>
    <dbReference type="NCBI Taxonomy" id="481459"/>
    <lineage>
        <taxon>Eukaryota</taxon>
        <taxon>Metazoa</taxon>
        <taxon>Chordata</taxon>
        <taxon>Craniata</taxon>
        <taxon>Vertebrata</taxon>
        <taxon>Euteleostomi</taxon>
        <taxon>Actinopterygii</taxon>
        <taxon>Neopterygii</taxon>
        <taxon>Teleostei</taxon>
        <taxon>Neoteleostei</taxon>
        <taxon>Acanthomorphata</taxon>
        <taxon>Eupercaria</taxon>
        <taxon>Perciformes</taxon>
        <taxon>Cottioidei</taxon>
        <taxon>Gasterosteales</taxon>
        <taxon>Gasterosteidae</taxon>
        <taxon>Gasterosteus</taxon>
    </lineage>
</organism>
<feature type="coiled-coil region" evidence="1">
    <location>
        <begin position="128"/>
        <end position="165"/>
    </location>
</feature>
<dbReference type="GeneID" id="120824837"/>
<keyword evidence="4" id="KW-1185">Reference proteome</keyword>
<evidence type="ECO:0000256" key="1">
    <source>
        <dbReference type="SAM" id="Coils"/>
    </source>
</evidence>
<evidence type="ECO:0008006" key="5">
    <source>
        <dbReference type="Google" id="ProtNLM"/>
    </source>
</evidence>
<dbReference type="GeneTree" id="ENSGT00940000168682"/>
<dbReference type="Ensembl" id="ENSGACT00000055763.1">
    <property type="protein sequence ID" value="ENSGACP00000030587.1"/>
    <property type="gene ID" value="ENSGACG00000028994.1"/>
</dbReference>
<proteinExistence type="predicted"/>
<dbReference type="RefSeq" id="XP_040041868.1">
    <property type="nucleotide sequence ID" value="XM_040185934.1"/>
</dbReference>
<dbReference type="PANTHER" id="PTHR28398:SF1">
    <property type="entry name" value="SYNAPTONEMAL COMPLEX CENTRAL ELEMENT PROTEIN 2"/>
    <property type="match status" value="1"/>
</dbReference>
<evidence type="ECO:0000313" key="4">
    <source>
        <dbReference type="Proteomes" id="UP000007635"/>
    </source>
</evidence>
<dbReference type="SUPFAM" id="SSF58113">
    <property type="entry name" value="Apolipoprotein A-I"/>
    <property type="match status" value="1"/>
</dbReference>
<dbReference type="PANTHER" id="PTHR28398">
    <property type="entry name" value="SYNAPTONEMAL COMPLEX CENTRAL ELEMENT PROTEIN 2"/>
    <property type="match status" value="1"/>
</dbReference>
<reference evidence="3" key="3">
    <citation type="submission" date="2025-09" db="UniProtKB">
        <authorList>
            <consortium name="Ensembl"/>
        </authorList>
    </citation>
    <scope>IDENTIFICATION</scope>
</reference>
<sequence>MDFFFDDLALPSSSQSTSDMQHEEPHGFTAETHLSPDMPEDPKSWSGKSSLTSATEGQEQHTSSSIAEISRRVQELVEKMNDSRTTNQQVLDSFQEKLVEKVTETCQKMKEHMYTIYDETSKEMEVMLQELCEVLESCTKLNSELEEASQALESLRGALAITQASEL</sequence>
<dbReference type="InterPro" id="IPR034609">
    <property type="entry name" value="Syce2"/>
</dbReference>
<dbReference type="CTD" id="256126"/>
<accession>A0AAQ4NVX4</accession>
<name>A0AAQ4NVX4_GASAC</name>
<feature type="region of interest" description="Disordered" evidence="2">
    <location>
        <begin position="1"/>
        <end position="68"/>
    </location>
</feature>
<protein>
    <recommendedName>
        <fullName evidence="5">Synaptonemal complex central element protein 2</fullName>
    </recommendedName>
</protein>
<reference evidence="3" key="2">
    <citation type="submission" date="2025-08" db="UniProtKB">
        <authorList>
            <consortium name="Ensembl"/>
        </authorList>
    </citation>
    <scope>IDENTIFICATION</scope>
</reference>
<reference evidence="3 4" key="1">
    <citation type="journal article" date="2021" name="G3 (Bethesda)">
        <title>Improved contiguity of the threespine stickleback genome using long-read sequencing.</title>
        <authorList>
            <person name="Nath S."/>
            <person name="Shaw D.E."/>
            <person name="White M.A."/>
        </authorList>
    </citation>
    <scope>NUCLEOTIDE SEQUENCE [LARGE SCALE GENOMIC DNA]</scope>
    <source>
        <strain evidence="3 4">Lake Benthic</strain>
    </source>
</reference>
<keyword evidence="1" id="KW-0175">Coiled coil</keyword>
<dbReference type="GO" id="GO:0007130">
    <property type="term" value="P:synaptonemal complex assembly"/>
    <property type="evidence" value="ECO:0007669"/>
    <property type="project" value="InterPro"/>
</dbReference>
<evidence type="ECO:0000313" key="3">
    <source>
        <dbReference type="Ensembl" id="ENSGACP00000030587.1"/>
    </source>
</evidence>
<evidence type="ECO:0000256" key="2">
    <source>
        <dbReference type="SAM" id="MobiDB-lite"/>
    </source>
</evidence>